<evidence type="ECO:0000256" key="1">
    <source>
        <dbReference type="SAM" id="Phobius"/>
    </source>
</evidence>
<name>A0A7S0F760_9STRA</name>
<keyword evidence="1" id="KW-0812">Transmembrane</keyword>
<keyword evidence="1" id="KW-1133">Transmembrane helix</keyword>
<reference evidence="2" key="1">
    <citation type="submission" date="2021-01" db="EMBL/GenBank/DDBJ databases">
        <authorList>
            <person name="Corre E."/>
            <person name="Pelletier E."/>
            <person name="Niang G."/>
            <person name="Scheremetjew M."/>
            <person name="Finn R."/>
            <person name="Kale V."/>
            <person name="Holt S."/>
            <person name="Cochrane G."/>
            <person name="Meng A."/>
            <person name="Brown T."/>
            <person name="Cohen L."/>
        </authorList>
    </citation>
    <scope>NUCLEOTIDE SEQUENCE</scope>
    <source>
        <strain evidence="2">B593</strain>
    </source>
</reference>
<feature type="transmembrane region" description="Helical" evidence="1">
    <location>
        <begin position="54"/>
        <end position="72"/>
    </location>
</feature>
<evidence type="ECO:0000313" key="2">
    <source>
        <dbReference type="EMBL" id="CAD8343532.1"/>
    </source>
</evidence>
<keyword evidence="1" id="KW-0472">Membrane</keyword>
<gene>
    <name evidence="2" type="ORF">PARE0329_LOCUS167</name>
</gene>
<dbReference type="AlphaFoldDB" id="A0A7S0F760"/>
<accession>A0A7S0F760</accession>
<protein>
    <submittedName>
        <fullName evidence="2">Uncharacterized protein</fullName>
    </submittedName>
</protein>
<proteinExistence type="predicted"/>
<dbReference type="EMBL" id="HBEH01000279">
    <property type="protein sequence ID" value="CAD8343532.1"/>
    <property type="molecule type" value="Transcribed_RNA"/>
</dbReference>
<organism evidence="2">
    <name type="scientific">Pseudo-nitzschia arenysensis</name>
    <dbReference type="NCBI Taxonomy" id="697910"/>
    <lineage>
        <taxon>Eukaryota</taxon>
        <taxon>Sar</taxon>
        <taxon>Stramenopiles</taxon>
        <taxon>Ochrophyta</taxon>
        <taxon>Bacillariophyta</taxon>
        <taxon>Bacillariophyceae</taxon>
        <taxon>Bacillariophycidae</taxon>
        <taxon>Bacillariales</taxon>
        <taxon>Bacillariaceae</taxon>
        <taxon>Pseudo-nitzschia</taxon>
    </lineage>
</organism>
<sequence>MLMKVSRGRRRLSVLNGPSIHSWTFHIPIYKNNESAFSLGLTEKRTTYSKMQSTILSLFLVLAFVAIGHAFAPQSANSRTTSTALFGKRQAFKNNIKKLFGKSEEPTATKVKLSNAKGMAKKLDKIDDLEEKTYQMLKDLKMVGSN</sequence>